<dbReference type="OrthoDB" id="1934939at2759"/>
<dbReference type="Proteomes" id="UP000189701">
    <property type="component" value="Unplaced"/>
</dbReference>
<dbReference type="eggNOG" id="KOG0017">
    <property type="taxonomic scope" value="Eukaryota"/>
</dbReference>
<dbReference type="InterPro" id="IPR052160">
    <property type="entry name" value="Gypsy_RT_Integrase-like"/>
</dbReference>
<dbReference type="InterPro" id="IPR036397">
    <property type="entry name" value="RNaseH_sf"/>
</dbReference>
<evidence type="ECO:0000259" key="1">
    <source>
        <dbReference type="PROSITE" id="PS50994"/>
    </source>
</evidence>
<reference evidence="3" key="2">
    <citation type="submission" date="2025-08" db="UniProtKB">
        <authorList>
            <consortium name="RefSeq"/>
        </authorList>
    </citation>
    <scope>IDENTIFICATION</scope>
    <source>
        <tissue evidence="3">Leaf</tissue>
    </source>
</reference>
<dbReference type="RefSeq" id="XP_009787305.1">
    <property type="nucleotide sequence ID" value="XM_009789003.1"/>
</dbReference>
<dbReference type="Gene3D" id="3.30.420.10">
    <property type="entry name" value="Ribonuclease H-like superfamily/Ribonuclease H"/>
    <property type="match status" value="1"/>
</dbReference>
<feature type="domain" description="Integrase catalytic" evidence="1">
    <location>
        <begin position="27"/>
        <end position="147"/>
    </location>
</feature>
<organism evidence="2 3">
    <name type="scientific">Nicotiana sylvestris</name>
    <name type="common">Wood tobacco</name>
    <name type="synonym">South American tobacco</name>
    <dbReference type="NCBI Taxonomy" id="4096"/>
    <lineage>
        <taxon>Eukaryota</taxon>
        <taxon>Viridiplantae</taxon>
        <taxon>Streptophyta</taxon>
        <taxon>Embryophyta</taxon>
        <taxon>Tracheophyta</taxon>
        <taxon>Spermatophyta</taxon>
        <taxon>Magnoliopsida</taxon>
        <taxon>eudicotyledons</taxon>
        <taxon>Gunneridae</taxon>
        <taxon>Pentapetalae</taxon>
        <taxon>asterids</taxon>
        <taxon>lamiids</taxon>
        <taxon>Solanales</taxon>
        <taxon>Solanaceae</taxon>
        <taxon>Nicotianoideae</taxon>
        <taxon>Nicotianeae</taxon>
        <taxon>Nicotiana</taxon>
    </lineage>
</organism>
<dbReference type="AlphaFoldDB" id="A0A1U7XLD5"/>
<protein>
    <submittedName>
        <fullName evidence="3">Uncharacterized protein LOC104235281</fullName>
    </submittedName>
</protein>
<evidence type="ECO:0000313" key="3">
    <source>
        <dbReference type="RefSeq" id="XP_009787305.1"/>
    </source>
</evidence>
<name>A0A1U7XLD5_NICSY</name>
<dbReference type="InterPro" id="IPR012337">
    <property type="entry name" value="RNaseH-like_sf"/>
</dbReference>
<keyword evidence="2" id="KW-1185">Reference proteome</keyword>
<dbReference type="GO" id="GO:0015074">
    <property type="term" value="P:DNA integration"/>
    <property type="evidence" value="ECO:0007669"/>
    <property type="project" value="InterPro"/>
</dbReference>
<proteinExistence type="predicted"/>
<dbReference type="InterPro" id="IPR001584">
    <property type="entry name" value="Integrase_cat-core"/>
</dbReference>
<dbReference type="PANTHER" id="PTHR47266">
    <property type="entry name" value="ENDONUCLEASE-RELATED"/>
    <property type="match status" value="1"/>
</dbReference>
<dbReference type="SUPFAM" id="SSF53098">
    <property type="entry name" value="Ribonuclease H-like"/>
    <property type="match status" value="1"/>
</dbReference>
<sequence>MVKYFLDYARRCKACQFHANFIHQPPEILHPIVASWTFDAWGLDVVGSLPKSYGGHLYILAETDYFYKWDKVVSLKEVKKENVVNFIRVNIIYHSGIPRYILTENGKPFDNKLMNKVCDLFYFKQRNSSMYYVAALLKHLTRHSATC</sequence>
<dbReference type="STRING" id="4096.A0A1U7XLD5"/>
<reference evidence="2" key="1">
    <citation type="journal article" date="2013" name="Genome Biol.">
        <title>Reference genomes and transcriptomes of Nicotiana sylvestris and Nicotiana tomentosiformis.</title>
        <authorList>
            <person name="Sierro N."/>
            <person name="Battey J.N."/>
            <person name="Ouadi S."/>
            <person name="Bovet L."/>
            <person name="Goepfert S."/>
            <person name="Bakaher N."/>
            <person name="Peitsch M.C."/>
            <person name="Ivanov N.V."/>
        </authorList>
    </citation>
    <scope>NUCLEOTIDE SEQUENCE [LARGE SCALE GENOMIC DNA]</scope>
</reference>
<dbReference type="GO" id="GO:0003676">
    <property type="term" value="F:nucleic acid binding"/>
    <property type="evidence" value="ECO:0007669"/>
    <property type="project" value="InterPro"/>
</dbReference>
<dbReference type="PROSITE" id="PS50994">
    <property type="entry name" value="INTEGRASE"/>
    <property type="match status" value="1"/>
</dbReference>
<evidence type="ECO:0000313" key="2">
    <source>
        <dbReference type="Proteomes" id="UP000189701"/>
    </source>
</evidence>
<accession>A0A1U7XLD5</accession>
<gene>
    <name evidence="3" type="primary">LOC104235281</name>
</gene>